<evidence type="ECO:0000256" key="5">
    <source>
        <dbReference type="ARBA" id="ARBA00017242"/>
    </source>
</evidence>
<dbReference type="FunFam" id="3.30.1490.20:FF:000003">
    <property type="entry name" value="acetyl-CoA carboxylase isoform X1"/>
    <property type="match status" value="1"/>
</dbReference>
<dbReference type="SUPFAM" id="SSF56059">
    <property type="entry name" value="Glutathione synthetase ATP-binding domain-like"/>
    <property type="match status" value="1"/>
</dbReference>
<dbReference type="InterPro" id="IPR011054">
    <property type="entry name" value="Rudment_hybrid_motif"/>
</dbReference>
<evidence type="ECO:0000313" key="17">
    <source>
        <dbReference type="EMBL" id="AOS96698.1"/>
    </source>
</evidence>
<sequence length="666" mass="72807">MIRKLLIANRGEIACRIIKTARRLGVATVAVYSDADADALHVQLADEAVRLGPAPAKDSYLDVAKVLEAAKRTGADAIHPGYGFLSENAGFCRACQEADIIFVGPPASAIEAMGSKSAAKRIMEEAKVPLVPGYHGEEQDPAVLEEHAQRIGYPILLKAAAGGGGKGMRRVDSAAEFRSALDAAKREAMNAFSDDLMLLERYVVSPRHVEIQVFCDQQGGGVYLFERDCSVQRRHQKVVEEAPAPGLSEELRAEMGEAALRAAHAIGYEGAGTVEFLLDADGRFYFMEMNTRLQVEHPVTEMISGQDLVAWQLAVAAGEPLPKRQEELAIDGHAFEVRIYAEDPDNNFLPATGTLVRHRPPEASESVRVDTGVQSGDEISVHYDPMIAKLICHGRNRREALARLDRALGQYQIAGLRHNIDFLRRVINQEDFVAGRVSTHFIEDHEAELLQAERVLTPLECAGIAAYLHEREMRDLKASAPHADRYSPWHCGDNWRSGLSARRHHNIDIHGRHFDLVTEMNDGVVSWECPSLGEAGRGEIRLLPGRELALVDGRRMSFASVDTAEGGAVFVGDRQVEFRVLPPDLGEGGQHAEGLEAPMNGTVIALLVDPGSRVEEDQPLLVMEAMKMEHTLRAPAAGVVQQYLCAAGDLVDGGSLLIDFDTEEQS</sequence>
<protein>
    <recommendedName>
        <fullName evidence="5">Biotin carboxylase</fullName>
    </recommendedName>
    <alternativeName>
        <fullName evidence="11">Acetyl-coenzyme A carboxylase biotin carboxylase subunit A</fullName>
    </alternativeName>
</protein>
<dbReference type="Proteomes" id="UP000095672">
    <property type="component" value="Chromosome"/>
</dbReference>
<evidence type="ECO:0000256" key="12">
    <source>
        <dbReference type="ARBA" id="ARBA00048600"/>
    </source>
</evidence>
<evidence type="ECO:0000256" key="10">
    <source>
        <dbReference type="ARBA" id="ARBA00023267"/>
    </source>
</evidence>
<dbReference type="FunFam" id="3.40.50.20:FF:000010">
    <property type="entry name" value="Propionyl-CoA carboxylase subunit alpha"/>
    <property type="match status" value="1"/>
</dbReference>
<keyword evidence="9" id="KW-0809">Transit peptide</keyword>
<name>A0A1C9W6F6_9GAMM</name>
<dbReference type="RefSeq" id="WP_069946808.1">
    <property type="nucleotide sequence ID" value="NZ_CP014143.1"/>
</dbReference>
<dbReference type="GO" id="GO:0004075">
    <property type="term" value="F:biotin carboxylase activity"/>
    <property type="evidence" value="ECO:0007669"/>
    <property type="project" value="UniProtKB-EC"/>
</dbReference>
<dbReference type="InterPro" id="IPR013815">
    <property type="entry name" value="ATP_grasp_subdomain_1"/>
</dbReference>
<accession>A0A1C9W6F6</accession>
<feature type="domain" description="Lipoyl-binding" evidence="14">
    <location>
        <begin position="576"/>
        <end position="661"/>
    </location>
</feature>
<dbReference type="CDD" id="cd06850">
    <property type="entry name" value="biotinyl_domain"/>
    <property type="match status" value="1"/>
</dbReference>
<evidence type="ECO:0000259" key="16">
    <source>
        <dbReference type="PROSITE" id="PS50979"/>
    </source>
</evidence>
<dbReference type="OrthoDB" id="9763189at2"/>
<gene>
    <name evidence="17" type="primary">accA1_1</name>
    <name evidence="17" type="ORF">AUP74_01238</name>
</gene>
<comment type="cofactor">
    <cofactor evidence="1">
        <name>biotin</name>
        <dbReference type="ChEBI" id="CHEBI:57586"/>
    </cofactor>
</comment>
<dbReference type="Gene3D" id="3.30.700.40">
    <property type="match status" value="1"/>
</dbReference>
<dbReference type="Gene3D" id="2.40.50.100">
    <property type="match status" value="1"/>
</dbReference>
<evidence type="ECO:0000256" key="11">
    <source>
        <dbReference type="ARBA" id="ARBA00033786"/>
    </source>
</evidence>
<dbReference type="FunFam" id="2.40.50.100:FF:000003">
    <property type="entry name" value="Acetyl-CoA carboxylase biotin carboxyl carrier protein"/>
    <property type="match status" value="1"/>
</dbReference>
<dbReference type="SUPFAM" id="SSF51246">
    <property type="entry name" value="Rudiment single hybrid motif"/>
    <property type="match status" value="1"/>
</dbReference>
<dbReference type="GO" id="GO:0005524">
    <property type="term" value="F:ATP binding"/>
    <property type="evidence" value="ECO:0007669"/>
    <property type="project" value="UniProtKB-UniRule"/>
</dbReference>
<dbReference type="PROSITE" id="PS50968">
    <property type="entry name" value="BIOTINYL_LIPOYL"/>
    <property type="match status" value="1"/>
</dbReference>
<evidence type="ECO:0000256" key="7">
    <source>
        <dbReference type="ARBA" id="ARBA00022741"/>
    </source>
</evidence>
<dbReference type="Gene3D" id="3.40.50.20">
    <property type="match status" value="1"/>
</dbReference>
<dbReference type="FunFam" id="3.30.470.20:FF:000028">
    <property type="entry name" value="Methylcrotonoyl-CoA carboxylase subunit alpha, mitochondrial"/>
    <property type="match status" value="1"/>
</dbReference>
<dbReference type="NCBIfam" id="NF006367">
    <property type="entry name" value="PRK08591.1"/>
    <property type="match status" value="1"/>
</dbReference>
<dbReference type="GO" id="GO:0046872">
    <property type="term" value="F:metal ion binding"/>
    <property type="evidence" value="ECO:0007669"/>
    <property type="project" value="InterPro"/>
</dbReference>
<dbReference type="InterPro" id="IPR005479">
    <property type="entry name" value="CPAse_ATP-bd"/>
</dbReference>
<comment type="pathway">
    <text evidence="3">Lipid metabolism; malonyl-CoA biosynthesis; malonyl-CoA from acetyl-CoA: step 1/1.</text>
</comment>
<dbReference type="PROSITE" id="PS00867">
    <property type="entry name" value="CPSASE_2"/>
    <property type="match status" value="1"/>
</dbReference>
<dbReference type="KEGG" id="micc:AUP74_01238"/>
<dbReference type="PROSITE" id="PS50979">
    <property type="entry name" value="BC"/>
    <property type="match status" value="1"/>
</dbReference>
<dbReference type="InterPro" id="IPR000089">
    <property type="entry name" value="Biotin_lipoyl"/>
</dbReference>
<evidence type="ECO:0000256" key="2">
    <source>
        <dbReference type="ARBA" id="ARBA00003761"/>
    </source>
</evidence>
<dbReference type="PROSITE" id="PS00866">
    <property type="entry name" value="CPSASE_1"/>
    <property type="match status" value="1"/>
</dbReference>
<evidence type="ECO:0000256" key="6">
    <source>
        <dbReference type="ARBA" id="ARBA00022598"/>
    </source>
</evidence>
<evidence type="ECO:0000256" key="1">
    <source>
        <dbReference type="ARBA" id="ARBA00001953"/>
    </source>
</evidence>
<dbReference type="Pfam" id="PF02785">
    <property type="entry name" value="Biotin_carb_C"/>
    <property type="match status" value="1"/>
</dbReference>
<dbReference type="EMBL" id="CP014143">
    <property type="protein sequence ID" value="AOS96698.1"/>
    <property type="molecule type" value="Genomic_DNA"/>
</dbReference>
<keyword evidence="6" id="KW-0436">Ligase</keyword>
<feature type="domain" description="Biotin carboxylation" evidence="16">
    <location>
        <begin position="1"/>
        <end position="447"/>
    </location>
</feature>
<evidence type="ECO:0000256" key="13">
    <source>
        <dbReference type="PROSITE-ProRule" id="PRU00409"/>
    </source>
</evidence>
<feature type="domain" description="ATP-grasp" evidence="15">
    <location>
        <begin position="120"/>
        <end position="317"/>
    </location>
</feature>
<comment type="function">
    <text evidence="2">This protein is a component of the acetyl coenzyme A carboxylase complex; first, biotin carboxylase catalyzes the carboxylation of the carrier protein and then the transcarboxylase transfers the carboxyl group to form malonyl-CoA.</text>
</comment>
<dbReference type="InterPro" id="IPR016185">
    <property type="entry name" value="PreATP-grasp_dom_sf"/>
</dbReference>
<dbReference type="InterPro" id="IPR001882">
    <property type="entry name" value="Biotin_BS"/>
</dbReference>
<dbReference type="Pfam" id="PF02786">
    <property type="entry name" value="CPSase_L_D2"/>
    <property type="match status" value="1"/>
</dbReference>
<comment type="subunit">
    <text evidence="4">Acetyl-CoA carboxylase is a heterohexamer of biotin carboxyl carrier protein, biotin carboxylase and the two subunits of carboxyl transferase in a 2:2 complex.</text>
</comment>
<dbReference type="PATRIC" id="fig|1769779.3.peg.1258"/>
<dbReference type="InterPro" id="IPR050856">
    <property type="entry name" value="Biotin_carboxylase_complex"/>
</dbReference>
<evidence type="ECO:0000256" key="4">
    <source>
        <dbReference type="ARBA" id="ARBA00011750"/>
    </source>
</evidence>
<comment type="catalytic activity">
    <reaction evidence="12">
        <text>N(6)-biotinyl-L-lysyl-[protein] + hydrogencarbonate + ATP = N(6)-carboxybiotinyl-L-lysyl-[protein] + ADP + phosphate + H(+)</text>
        <dbReference type="Rhea" id="RHEA:13501"/>
        <dbReference type="Rhea" id="RHEA-COMP:10505"/>
        <dbReference type="Rhea" id="RHEA-COMP:10506"/>
        <dbReference type="ChEBI" id="CHEBI:15378"/>
        <dbReference type="ChEBI" id="CHEBI:17544"/>
        <dbReference type="ChEBI" id="CHEBI:30616"/>
        <dbReference type="ChEBI" id="CHEBI:43474"/>
        <dbReference type="ChEBI" id="CHEBI:83144"/>
        <dbReference type="ChEBI" id="CHEBI:83145"/>
        <dbReference type="ChEBI" id="CHEBI:456216"/>
        <dbReference type="EC" id="6.3.4.14"/>
    </reaction>
</comment>
<reference evidence="18" key="1">
    <citation type="submission" date="2016-01" db="EMBL/GenBank/DDBJ databases">
        <title>Complete genome sequence of Microbulbifer sp. CCB-MM1, a halophile isolated from Matang Mangrove Forest, Perak.</title>
        <authorList>
            <person name="Moh T.H."/>
            <person name="Dinesh B."/>
            <person name="Lau N.-S."/>
            <person name="Go F."/>
            <person name="Alexander Chong S.-C."/>
        </authorList>
    </citation>
    <scope>NUCLEOTIDE SEQUENCE [LARGE SCALE GENOMIC DNA]</scope>
    <source>
        <strain evidence="18">CCB-MM1</strain>
    </source>
</reference>
<dbReference type="PANTHER" id="PTHR18866">
    <property type="entry name" value="CARBOXYLASE:PYRUVATE/ACETYL-COA/PROPIONYL-COA CARBOXYLASE"/>
    <property type="match status" value="1"/>
</dbReference>
<dbReference type="AlphaFoldDB" id="A0A1C9W6F6"/>
<dbReference type="SMART" id="SM00878">
    <property type="entry name" value="Biotin_carb_C"/>
    <property type="match status" value="1"/>
</dbReference>
<dbReference type="Gene3D" id="3.30.1490.20">
    <property type="entry name" value="ATP-grasp fold, A domain"/>
    <property type="match status" value="1"/>
</dbReference>
<evidence type="ECO:0000259" key="14">
    <source>
        <dbReference type="PROSITE" id="PS50968"/>
    </source>
</evidence>
<evidence type="ECO:0000256" key="3">
    <source>
        <dbReference type="ARBA" id="ARBA00004956"/>
    </source>
</evidence>
<dbReference type="PANTHER" id="PTHR18866:SF33">
    <property type="entry name" value="METHYLCROTONOYL-COA CARBOXYLASE SUBUNIT ALPHA, MITOCHONDRIAL-RELATED"/>
    <property type="match status" value="1"/>
</dbReference>
<organism evidence="17 18">
    <name type="scientific">Microbulbifer aggregans</name>
    <dbReference type="NCBI Taxonomy" id="1769779"/>
    <lineage>
        <taxon>Bacteria</taxon>
        <taxon>Pseudomonadati</taxon>
        <taxon>Pseudomonadota</taxon>
        <taxon>Gammaproteobacteria</taxon>
        <taxon>Cellvibrionales</taxon>
        <taxon>Microbulbiferaceae</taxon>
        <taxon>Microbulbifer</taxon>
    </lineage>
</organism>
<dbReference type="InterPro" id="IPR005482">
    <property type="entry name" value="Biotin_COase_C"/>
</dbReference>
<dbReference type="SUPFAM" id="SSF51230">
    <property type="entry name" value="Single hybrid motif"/>
    <property type="match status" value="1"/>
</dbReference>
<dbReference type="InterPro" id="IPR011761">
    <property type="entry name" value="ATP-grasp"/>
</dbReference>
<keyword evidence="7 13" id="KW-0547">Nucleotide-binding</keyword>
<keyword evidence="8 13" id="KW-0067">ATP-binding</keyword>
<proteinExistence type="predicted"/>
<dbReference type="Pfam" id="PF00289">
    <property type="entry name" value="Biotin_carb_N"/>
    <property type="match status" value="1"/>
</dbReference>
<keyword evidence="18" id="KW-1185">Reference proteome</keyword>
<dbReference type="InterPro" id="IPR011764">
    <property type="entry name" value="Biotin_carboxylation_dom"/>
</dbReference>
<dbReference type="SUPFAM" id="SSF52440">
    <property type="entry name" value="PreATP-grasp domain"/>
    <property type="match status" value="1"/>
</dbReference>
<dbReference type="Pfam" id="PF00364">
    <property type="entry name" value="Biotin_lipoyl"/>
    <property type="match status" value="1"/>
</dbReference>
<dbReference type="InterPro" id="IPR011053">
    <property type="entry name" value="Single_hybrid_motif"/>
</dbReference>
<dbReference type="PROSITE" id="PS50975">
    <property type="entry name" value="ATP_GRASP"/>
    <property type="match status" value="1"/>
</dbReference>
<evidence type="ECO:0000259" key="15">
    <source>
        <dbReference type="PROSITE" id="PS50975"/>
    </source>
</evidence>
<evidence type="ECO:0000256" key="9">
    <source>
        <dbReference type="ARBA" id="ARBA00022946"/>
    </source>
</evidence>
<dbReference type="PROSITE" id="PS00188">
    <property type="entry name" value="BIOTIN"/>
    <property type="match status" value="1"/>
</dbReference>
<evidence type="ECO:0000256" key="8">
    <source>
        <dbReference type="ARBA" id="ARBA00022840"/>
    </source>
</evidence>
<dbReference type="Gene3D" id="3.30.470.20">
    <property type="entry name" value="ATP-grasp fold, B domain"/>
    <property type="match status" value="1"/>
</dbReference>
<dbReference type="STRING" id="1769779.AUP74_01238"/>
<evidence type="ECO:0000313" key="18">
    <source>
        <dbReference type="Proteomes" id="UP000095672"/>
    </source>
</evidence>
<dbReference type="InterPro" id="IPR005481">
    <property type="entry name" value="BC-like_N"/>
</dbReference>
<keyword evidence="10" id="KW-0092">Biotin</keyword>